<reference evidence="4" key="1">
    <citation type="submission" date="2014-05" db="EMBL/GenBank/DDBJ databases">
        <authorList>
            <person name="Horn Fabian"/>
        </authorList>
    </citation>
    <scope>NUCLEOTIDE SEQUENCE</scope>
</reference>
<accession>A0A060ZLD8</accession>
<protein>
    <submittedName>
        <fullName evidence="4 5">Amidase</fullName>
    </submittedName>
</protein>
<dbReference type="HOGENOM" id="CLU_009600_0_4_11"/>
<dbReference type="Proteomes" id="UP000756710">
    <property type="component" value="Unassembled WGS sequence"/>
</dbReference>
<feature type="domain" description="Amidase" evidence="3">
    <location>
        <begin position="29"/>
        <end position="475"/>
    </location>
</feature>
<evidence type="ECO:0000259" key="3">
    <source>
        <dbReference type="Pfam" id="PF01425"/>
    </source>
</evidence>
<gene>
    <name evidence="5" type="ORF">J2Z30_008821</name>
    <name evidence="4" type="ORF">SIRAN3777</name>
</gene>
<feature type="region of interest" description="Disordered" evidence="2">
    <location>
        <begin position="132"/>
        <end position="156"/>
    </location>
</feature>
<dbReference type="Pfam" id="PF01425">
    <property type="entry name" value="Amidase"/>
    <property type="match status" value="1"/>
</dbReference>
<dbReference type="Gene3D" id="3.90.1300.10">
    <property type="entry name" value="Amidase signature (AS) domain"/>
    <property type="match status" value="1"/>
</dbReference>
<evidence type="ECO:0000313" key="5">
    <source>
        <dbReference type="EMBL" id="MBP2067754.1"/>
    </source>
</evidence>
<dbReference type="InterPro" id="IPR036928">
    <property type="entry name" value="AS_sf"/>
</dbReference>
<dbReference type="InterPro" id="IPR020556">
    <property type="entry name" value="Amidase_CS"/>
</dbReference>
<dbReference type="AlphaFoldDB" id="A0A060ZLD8"/>
<name>A0A060ZLD8_9ACTN</name>
<dbReference type="InterPro" id="IPR023631">
    <property type="entry name" value="Amidase_dom"/>
</dbReference>
<reference evidence="5 6" key="2">
    <citation type="submission" date="2021-03" db="EMBL/GenBank/DDBJ databases">
        <title>Genomic Encyclopedia of Type Strains, Phase IV (KMG-IV): sequencing the most valuable type-strain genomes for metagenomic binning, comparative biology and taxonomic classification.</title>
        <authorList>
            <person name="Goeker M."/>
        </authorList>
    </citation>
    <scope>NUCLEOTIDE SEQUENCE [LARGE SCALE GENOMIC DNA]</scope>
    <source>
        <strain evidence="5 6">DSM 41954</strain>
    </source>
</reference>
<evidence type="ECO:0000256" key="2">
    <source>
        <dbReference type="SAM" id="MobiDB-lite"/>
    </source>
</evidence>
<evidence type="ECO:0000313" key="4">
    <source>
        <dbReference type="EMBL" id="CDR06910.1"/>
    </source>
</evidence>
<dbReference type="PANTHER" id="PTHR11895">
    <property type="entry name" value="TRANSAMIDASE"/>
    <property type="match status" value="1"/>
</dbReference>
<evidence type="ECO:0000313" key="6">
    <source>
        <dbReference type="Proteomes" id="UP000756710"/>
    </source>
</evidence>
<organism evidence="4">
    <name type="scientific">Streptomyces iranensis</name>
    <dbReference type="NCBI Taxonomy" id="576784"/>
    <lineage>
        <taxon>Bacteria</taxon>
        <taxon>Bacillati</taxon>
        <taxon>Actinomycetota</taxon>
        <taxon>Actinomycetes</taxon>
        <taxon>Kitasatosporales</taxon>
        <taxon>Streptomycetaceae</taxon>
        <taxon>Streptomyces</taxon>
        <taxon>Streptomyces violaceusniger group</taxon>
    </lineage>
</organism>
<evidence type="ECO:0000256" key="1">
    <source>
        <dbReference type="ARBA" id="ARBA00009199"/>
    </source>
</evidence>
<dbReference type="GO" id="GO:0003824">
    <property type="term" value="F:catalytic activity"/>
    <property type="evidence" value="ECO:0007669"/>
    <property type="project" value="InterPro"/>
</dbReference>
<comment type="similarity">
    <text evidence="1">Belongs to the amidase family.</text>
</comment>
<dbReference type="EMBL" id="LK022848">
    <property type="protein sequence ID" value="CDR06910.1"/>
    <property type="molecule type" value="Genomic_DNA"/>
</dbReference>
<dbReference type="RefSeq" id="WP_245389129.1">
    <property type="nucleotide sequence ID" value="NZ_BAABDR010000005.1"/>
</dbReference>
<sequence length="501" mass="52296">MGITWEEYREHDAVGLAELVKSGAVSPVELLQAAIDRADAVEPTINAIRHRLDDDARARARGPLSGPFAGVPFLIKDLGQHLAGVPTGSGNRSLARFPRPETSTVVQRWLDAGLVVFGRTATPEFGARAITEPVAGGPTRNPWDPSRTPGGSSGGSAAAVAAGVVPVAGGNDGGGSIRIPAAACGLFGLKPGRGVVPSGPDIDEVFHGAAVQGVLSRTVRDSAAMLDVLAGSAPEGPYRVAPAERPYADAVVDAPRPLRIGLTTVSSLGGPVDPQAADAVRDAGDLLSGLGHVVEESAPAIDGQRLATDFLTTWYAMVAAEVTAAREFTGCAEDDFEIETRIMAAIGRSLSAPRYLATQSRWHQHTRALAAFHERYDMLLTPTTARPAWPIGEFDLALPVRLAARGLLAARIGGVLGRMNLVEKLAAANLEPAPFTQLANVTGRPASSVPLYRTSSGLPLGVQFVGRPGSEPELLALAAQLERARPWAHLWPSLSEMSSAA</sequence>
<dbReference type="InterPro" id="IPR000120">
    <property type="entry name" value="Amidase"/>
</dbReference>
<dbReference type="PANTHER" id="PTHR11895:SF7">
    <property type="entry name" value="GLUTAMYL-TRNA(GLN) AMIDOTRANSFERASE SUBUNIT A, MITOCHONDRIAL"/>
    <property type="match status" value="1"/>
</dbReference>
<keyword evidence="6" id="KW-1185">Reference proteome</keyword>
<proteinExistence type="inferred from homology"/>
<dbReference type="PROSITE" id="PS00571">
    <property type="entry name" value="AMIDASES"/>
    <property type="match status" value="1"/>
</dbReference>
<dbReference type="EMBL" id="JAGGLR010000033">
    <property type="protein sequence ID" value="MBP2067754.1"/>
    <property type="molecule type" value="Genomic_DNA"/>
</dbReference>
<dbReference type="SUPFAM" id="SSF75304">
    <property type="entry name" value="Amidase signature (AS) enzymes"/>
    <property type="match status" value="1"/>
</dbReference>